<feature type="transmembrane region" description="Helical" evidence="6">
    <location>
        <begin position="145"/>
        <end position="162"/>
    </location>
</feature>
<keyword evidence="2" id="KW-1003">Cell membrane</keyword>
<feature type="transmembrane region" description="Helical" evidence="6">
    <location>
        <begin position="174"/>
        <end position="198"/>
    </location>
</feature>
<evidence type="ECO:0000256" key="3">
    <source>
        <dbReference type="ARBA" id="ARBA00022692"/>
    </source>
</evidence>
<feature type="transmembrane region" description="Helical" evidence="6">
    <location>
        <begin position="250"/>
        <end position="267"/>
    </location>
</feature>
<sequence>MAGTTTARWSPLAVVPAALFGVIAALVLAPSDLPLDSLVRTGADVAGAVVLGFGLLILWTRDSRHVDDHIAWRGALVAAAWWAVAEVTLLVLGAARSDAVSATAVSLGTFSDYVQNIANGRIGTAVVVVALAMAVLAATALRTDLDVSGIVVVVPTAVALIARPMTGHMAQQPVGALLVAVHVVAASVWLGLLVAMAVTLRSRTAWADLLPRYSAAALWCVVAVGVTGVVNAAVRLASVTDLVGTDYGRLILLKTVLLAALVIGGWWRRRTWVSVIGAHTTDAAVSTRRAVVETAAMAVAFGVAAALATTA</sequence>
<feature type="transmembrane region" description="Helical" evidence="6">
    <location>
        <begin position="41"/>
        <end position="59"/>
    </location>
</feature>
<evidence type="ECO:0000256" key="4">
    <source>
        <dbReference type="ARBA" id="ARBA00022989"/>
    </source>
</evidence>
<accession>A0ABS2KXU1</accession>
<name>A0ABS2KXU1_9NOCA</name>
<evidence type="ECO:0000256" key="1">
    <source>
        <dbReference type="ARBA" id="ARBA00004651"/>
    </source>
</evidence>
<reference evidence="8 9" key="1">
    <citation type="submission" date="2021-01" db="EMBL/GenBank/DDBJ databases">
        <title>Genomics of switchgrass bacterial isolates.</title>
        <authorList>
            <person name="Shade A."/>
        </authorList>
    </citation>
    <scope>NUCLEOTIDE SEQUENCE [LARGE SCALE GENOMIC DNA]</scope>
    <source>
        <strain evidence="8 9">PvP111</strain>
    </source>
</reference>
<feature type="transmembrane region" description="Helical" evidence="6">
    <location>
        <begin position="210"/>
        <end position="230"/>
    </location>
</feature>
<feature type="transmembrane region" description="Helical" evidence="6">
    <location>
        <begin position="12"/>
        <end position="29"/>
    </location>
</feature>
<organism evidence="8 9">
    <name type="scientific">Rhodococcoides corynebacterioides</name>
    <dbReference type="NCBI Taxonomy" id="53972"/>
    <lineage>
        <taxon>Bacteria</taxon>
        <taxon>Bacillati</taxon>
        <taxon>Actinomycetota</taxon>
        <taxon>Actinomycetes</taxon>
        <taxon>Mycobacteriales</taxon>
        <taxon>Nocardiaceae</taxon>
        <taxon>Rhodococcoides</taxon>
    </lineage>
</organism>
<keyword evidence="3 6" id="KW-0812">Transmembrane</keyword>
<keyword evidence="5 6" id="KW-0472">Membrane</keyword>
<feature type="transmembrane region" description="Helical" evidence="6">
    <location>
        <begin position="71"/>
        <end position="97"/>
    </location>
</feature>
<dbReference type="Proteomes" id="UP000703038">
    <property type="component" value="Unassembled WGS sequence"/>
</dbReference>
<comment type="subcellular location">
    <subcellularLocation>
        <location evidence="1">Cell membrane</location>
        <topology evidence="1">Multi-pass membrane protein</topology>
    </subcellularLocation>
</comment>
<feature type="transmembrane region" description="Helical" evidence="6">
    <location>
        <begin position="117"/>
        <end position="138"/>
    </location>
</feature>
<dbReference type="RefSeq" id="WP_204869479.1">
    <property type="nucleotide sequence ID" value="NZ_JAFBBK010000001.1"/>
</dbReference>
<dbReference type="InterPro" id="IPR008457">
    <property type="entry name" value="Cu-R_CopD_dom"/>
</dbReference>
<evidence type="ECO:0000313" key="9">
    <source>
        <dbReference type="Proteomes" id="UP000703038"/>
    </source>
</evidence>
<gene>
    <name evidence="8" type="ORF">JOE42_003476</name>
</gene>
<keyword evidence="9" id="KW-1185">Reference proteome</keyword>
<evidence type="ECO:0000256" key="2">
    <source>
        <dbReference type="ARBA" id="ARBA00022475"/>
    </source>
</evidence>
<evidence type="ECO:0000256" key="5">
    <source>
        <dbReference type="ARBA" id="ARBA00023136"/>
    </source>
</evidence>
<evidence type="ECO:0000256" key="6">
    <source>
        <dbReference type="SAM" id="Phobius"/>
    </source>
</evidence>
<comment type="caution">
    <text evidence="8">The sequence shown here is derived from an EMBL/GenBank/DDBJ whole genome shotgun (WGS) entry which is preliminary data.</text>
</comment>
<protein>
    <submittedName>
        <fullName evidence="8">Copper resistance protein D</fullName>
    </submittedName>
</protein>
<evidence type="ECO:0000259" key="7">
    <source>
        <dbReference type="Pfam" id="PF05425"/>
    </source>
</evidence>
<dbReference type="Pfam" id="PF05425">
    <property type="entry name" value="CopD"/>
    <property type="match status" value="1"/>
</dbReference>
<dbReference type="PANTHER" id="PTHR34820">
    <property type="entry name" value="INNER MEMBRANE PROTEIN YEBZ"/>
    <property type="match status" value="1"/>
</dbReference>
<evidence type="ECO:0000313" key="8">
    <source>
        <dbReference type="EMBL" id="MBM7416743.1"/>
    </source>
</evidence>
<feature type="domain" description="Copper resistance protein D" evidence="7">
    <location>
        <begin position="209"/>
        <end position="307"/>
    </location>
</feature>
<dbReference type="EMBL" id="JAFBBK010000001">
    <property type="protein sequence ID" value="MBM7416743.1"/>
    <property type="molecule type" value="Genomic_DNA"/>
</dbReference>
<proteinExistence type="predicted"/>
<dbReference type="InterPro" id="IPR032694">
    <property type="entry name" value="CopC/D"/>
</dbReference>
<keyword evidence="4 6" id="KW-1133">Transmembrane helix</keyword>
<dbReference type="PANTHER" id="PTHR34820:SF4">
    <property type="entry name" value="INNER MEMBRANE PROTEIN YEBZ"/>
    <property type="match status" value="1"/>
</dbReference>